<accession>A0A8B7UHY7</accession>
<name>A0A8B7UHY7_CASCN</name>
<dbReference type="InterPro" id="IPR003915">
    <property type="entry name" value="PKD_2"/>
</dbReference>
<dbReference type="GO" id="GO:0005509">
    <property type="term" value="F:calcium ion binding"/>
    <property type="evidence" value="ECO:0007669"/>
    <property type="project" value="InterPro"/>
</dbReference>
<dbReference type="PANTHER" id="PTHR10877">
    <property type="entry name" value="POLYCYSTIN FAMILY MEMBER"/>
    <property type="match status" value="1"/>
</dbReference>
<comment type="similarity">
    <text evidence="2">Belongs to the polycystin family.</text>
</comment>
<evidence type="ECO:0000259" key="10">
    <source>
        <dbReference type="Pfam" id="PF20519"/>
    </source>
</evidence>
<evidence type="ECO:0000256" key="7">
    <source>
        <dbReference type="PIRSR" id="PIRSR603915-2"/>
    </source>
</evidence>
<dbReference type="GO" id="GO:0050982">
    <property type="term" value="P:detection of mechanical stimulus"/>
    <property type="evidence" value="ECO:0007669"/>
    <property type="project" value="TreeGrafter"/>
</dbReference>
<feature type="transmembrane region" description="Helical" evidence="8">
    <location>
        <begin position="357"/>
        <end position="380"/>
    </location>
</feature>
<keyword evidence="5 8" id="KW-0472">Membrane</keyword>
<feature type="transmembrane region" description="Helical" evidence="8">
    <location>
        <begin position="31"/>
        <end position="50"/>
    </location>
</feature>
<dbReference type="PRINTS" id="PR01433">
    <property type="entry name" value="POLYCYSTIN2"/>
</dbReference>
<dbReference type="OrthoDB" id="444119at2759"/>
<dbReference type="GO" id="GO:0016020">
    <property type="term" value="C:membrane"/>
    <property type="evidence" value="ECO:0007669"/>
    <property type="project" value="UniProtKB-SubCell"/>
</dbReference>
<keyword evidence="3 8" id="KW-0812">Transmembrane</keyword>
<feature type="transmembrane region" description="Helical" evidence="8">
    <location>
        <begin position="276"/>
        <end position="295"/>
    </location>
</feature>
<evidence type="ECO:0000256" key="5">
    <source>
        <dbReference type="ARBA" id="ARBA00023136"/>
    </source>
</evidence>
<keyword evidence="4 8" id="KW-1133">Transmembrane helix</keyword>
<evidence type="ECO:0000313" key="11">
    <source>
        <dbReference type="RefSeq" id="XP_020018917.1"/>
    </source>
</evidence>
<proteinExistence type="inferred from homology"/>
<dbReference type="AlphaFoldDB" id="A0A8B7UHY7"/>
<comment type="subcellular location">
    <subcellularLocation>
        <location evidence="1">Membrane</location>
        <topology evidence="1">Multi-pass membrane protein</topology>
    </subcellularLocation>
</comment>
<keyword evidence="6" id="KW-0325">Glycoprotein</keyword>
<dbReference type="Pfam" id="PF08016">
    <property type="entry name" value="PKD_channel"/>
    <property type="match status" value="1"/>
</dbReference>
<feature type="disulfide bond" evidence="7">
    <location>
        <begin position="140"/>
        <end position="153"/>
    </location>
</feature>
<feature type="domain" description="Polycystin cation channel PKD1/PKD2" evidence="9">
    <location>
        <begin position="272"/>
        <end position="381"/>
    </location>
</feature>
<organism evidence="11">
    <name type="scientific">Castor canadensis</name>
    <name type="common">American beaver</name>
    <dbReference type="NCBI Taxonomy" id="51338"/>
    <lineage>
        <taxon>Eukaryota</taxon>
        <taxon>Metazoa</taxon>
        <taxon>Chordata</taxon>
        <taxon>Craniata</taxon>
        <taxon>Vertebrata</taxon>
        <taxon>Euteleostomi</taxon>
        <taxon>Mammalia</taxon>
        <taxon>Eutheria</taxon>
        <taxon>Euarchontoglires</taxon>
        <taxon>Glires</taxon>
        <taxon>Rodentia</taxon>
        <taxon>Castorimorpha</taxon>
        <taxon>Castoridae</taxon>
        <taxon>Castor</taxon>
    </lineage>
</organism>
<evidence type="ECO:0000256" key="1">
    <source>
        <dbReference type="ARBA" id="ARBA00004141"/>
    </source>
</evidence>
<evidence type="ECO:0000256" key="4">
    <source>
        <dbReference type="ARBA" id="ARBA00022989"/>
    </source>
</evidence>
<dbReference type="InterPro" id="IPR013122">
    <property type="entry name" value="PKD1_2_channel"/>
</dbReference>
<dbReference type="GO" id="GO:0005262">
    <property type="term" value="F:calcium channel activity"/>
    <property type="evidence" value="ECO:0007669"/>
    <property type="project" value="TreeGrafter"/>
</dbReference>
<protein>
    <submittedName>
        <fullName evidence="11">Polycystic kidney disease 2-like 2 protein isoform X5</fullName>
    </submittedName>
</protein>
<dbReference type="InterPro" id="IPR046791">
    <property type="entry name" value="Polycystin_dom"/>
</dbReference>
<sequence length="524" mass="62616">MAEASRWHRGGTSKHLYYRKEIEIRTTLQELLLYFIFLINLCILTFGMVNPHTYYLNKVMSSLFLDTSVPNDERTNFKSIRSITDFWKFMEGPLLEGLYWDSWYNNQKLYNLNNSSRIYYENILLGVPRVRQLKVRNNTCKIYSPFKSLVSECYDKYTSENEDLSDFGLKHDTEWKYSTSNTSSLWHWGFAGVYRNGGYIFTLSKSKSETKTKFTDLQLNSWITRGTRVVFIDFSLYNANVNLFCIIRLVAEFPATGGILTSWQFYSVKLLRYVSYYDYFIASCEITFCIFLFVFTTQELKKMKEFKFAYFKSVWNWLELLLLLLCFMAVSFYIYCNSQIFLLLGQLLKSTEKYPDFYFLAYWSIYYNNIIAITIFFAWIKNMFLAIINDTYSEVKADYAIGRKPDFELGKMIKKSYHNALEKLKLRKPQKDEDKNIRTTGDLAEQTRREGFDENEIEKAEQMKKWKERLEKEYYSSEMKEDYQPVTQQEFRKLFLYAVELEKELHYISSKLNQVMRKLSAVQY</sequence>
<evidence type="ECO:0000256" key="8">
    <source>
        <dbReference type="SAM" id="Phobius"/>
    </source>
</evidence>
<dbReference type="Pfam" id="PF20519">
    <property type="entry name" value="Polycystin_dom"/>
    <property type="match status" value="1"/>
</dbReference>
<dbReference type="PANTHER" id="PTHR10877:SF47">
    <property type="entry name" value="POLYCYSTIN-2-LIKE PROTEIN 2"/>
    <property type="match status" value="1"/>
</dbReference>
<dbReference type="InterPro" id="IPR051223">
    <property type="entry name" value="Polycystin"/>
</dbReference>
<evidence type="ECO:0000256" key="3">
    <source>
        <dbReference type="ARBA" id="ARBA00022692"/>
    </source>
</evidence>
<dbReference type="CTD" id="27039"/>
<evidence type="ECO:0000256" key="2">
    <source>
        <dbReference type="ARBA" id="ARBA00007200"/>
    </source>
</evidence>
<evidence type="ECO:0000259" key="9">
    <source>
        <dbReference type="Pfam" id="PF08016"/>
    </source>
</evidence>
<gene>
    <name evidence="11" type="primary">Pkd2l2</name>
</gene>
<feature type="domain" description="Polycystin" evidence="10">
    <location>
        <begin position="76"/>
        <end position="271"/>
    </location>
</feature>
<evidence type="ECO:0000256" key="6">
    <source>
        <dbReference type="ARBA" id="ARBA00023180"/>
    </source>
</evidence>
<reference evidence="11" key="1">
    <citation type="submission" date="2025-08" db="UniProtKB">
        <authorList>
            <consortium name="RefSeq"/>
        </authorList>
    </citation>
    <scope>IDENTIFICATION</scope>
    <source>
        <tissue evidence="11">Leukocyte</tissue>
    </source>
</reference>
<dbReference type="RefSeq" id="XP_020018917.1">
    <property type="nucleotide sequence ID" value="XM_020163328.1"/>
</dbReference>
<feature type="transmembrane region" description="Helical" evidence="8">
    <location>
        <begin position="315"/>
        <end position="336"/>
    </location>
</feature>